<gene>
    <name evidence="3" type="ORF">BD324DRAFT_125217</name>
</gene>
<dbReference type="InParanoid" id="A0A1Y1UAW7"/>
<dbReference type="Proteomes" id="UP000193218">
    <property type="component" value="Unassembled WGS sequence"/>
</dbReference>
<dbReference type="RefSeq" id="XP_021868899.1">
    <property type="nucleotide sequence ID" value="XM_022011971.1"/>
</dbReference>
<evidence type="ECO:0000313" key="3">
    <source>
        <dbReference type="EMBL" id="ORX34657.1"/>
    </source>
</evidence>
<evidence type="ECO:0000256" key="1">
    <source>
        <dbReference type="SAM" id="MobiDB-lite"/>
    </source>
</evidence>
<name>A0A1Y1UAW7_9TREE</name>
<feature type="chain" id="PRO_5012192156" evidence="2">
    <location>
        <begin position="18"/>
        <end position="216"/>
    </location>
</feature>
<dbReference type="AlphaFoldDB" id="A0A1Y1UAW7"/>
<protein>
    <submittedName>
        <fullName evidence="3">Uncharacterized protein</fullName>
    </submittedName>
</protein>
<dbReference type="GeneID" id="33553779"/>
<dbReference type="EMBL" id="NBSH01000013">
    <property type="protein sequence ID" value="ORX34657.1"/>
    <property type="molecule type" value="Genomic_DNA"/>
</dbReference>
<accession>A0A1Y1UAW7</accession>
<keyword evidence="4" id="KW-1185">Reference proteome</keyword>
<evidence type="ECO:0000256" key="2">
    <source>
        <dbReference type="SAM" id="SignalP"/>
    </source>
</evidence>
<feature type="region of interest" description="Disordered" evidence="1">
    <location>
        <begin position="140"/>
        <end position="160"/>
    </location>
</feature>
<feature type="signal peptide" evidence="2">
    <location>
        <begin position="1"/>
        <end position="17"/>
    </location>
</feature>
<evidence type="ECO:0000313" key="4">
    <source>
        <dbReference type="Proteomes" id="UP000193218"/>
    </source>
</evidence>
<sequence length="216" mass="23657">MIYTISTLSLFSIFVYAQDAYLAAQKSQATTFVSSDGVEVFTKPVYVSDSELHWLSVDDYSTVWYCTQYGDSEGSMRWYSPTIFMGPTLNDSNPTIAYSSSSIEFGCGVGLPMTDGIFDHIHSEAGECLAVSLYSCAAEDDDDDDDDAPEGCQGHSTQDIGFMPSSSSEAQHFFENQNDCVDRCHPYTRHEGVGCPFCPGPECQRCPGCSSPYDNA</sequence>
<keyword evidence="2" id="KW-0732">Signal</keyword>
<proteinExistence type="predicted"/>
<organism evidence="3 4">
    <name type="scientific">Kockovaella imperatae</name>
    <dbReference type="NCBI Taxonomy" id="4999"/>
    <lineage>
        <taxon>Eukaryota</taxon>
        <taxon>Fungi</taxon>
        <taxon>Dikarya</taxon>
        <taxon>Basidiomycota</taxon>
        <taxon>Agaricomycotina</taxon>
        <taxon>Tremellomycetes</taxon>
        <taxon>Tremellales</taxon>
        <taxon>Cuniculitremaceae</taxon>
        <taxon>Kockovaella</taxon>
    </lineage>
</organism>
<feature type="compositionally biased region" description="Acidic residues" evidence="1">
    <location>
        <begin position="140"/>
        <end position="149"/>
    </location>
</feature>
<comment type="caution">
    <text evidence="3">The sequence shown here is derived from an EMBL/GenBank/DDBJ whole genome shotgun (WGS) entry which is preliminary data.</text>
</comment>
<reference evidence="3 4" key="1">
    <citation type="submission" date="2017-03" db="EMBL/GenBank/DDBJ databases">
        <title>Widespread Adenine N6-methylation of Active Genes in Fungi.</title>
        <authorList>
            <consortium name="DOE Joint Genome Institute"/>
            <person name="Mondo S.J."/>
            <person name="Dannebaum R.O."/>
            <person name="Kuo R.C."/>
            <person name="Louie K.B."/>
            <person name="Bewick A.J."/>
            <person name="Labutti K."/>
            <person name="Haridas S."/>
            <person name="Kuo A."/>
            <person name="Salamov A."/>
            <person name="Ahrendt S.R."/>
            <person name="Lau R."/>
            <person name="Bowen B.P."/>
            <person name="Lipzen A."/>
            <person name="Sullivan W."/>
            <person name="Andreopoulos W.B."/>
            <person name="Clum A."/>
            <person name="Lindquist E."/>
            <person name="Daum C."/>
            <person name="Northen T.R."/>
            <person name="Ramamoorthy G."/>
            <person name="Schmitz R.J."/>
            <person name="Gryganskyi A."/>
            <person name="Culley D."/>
            <person name="Magnuson J."/>
            <person name="James T.Y."/>
            <person name="O'Malley M.A."/>
            <person name="Stajich J.E."/>
            <person name="Spatafora J.W."/>
            <person name="Visel A."/>
            <person name="Grigoriev I.V."/>
        </authorList>
    </citation>
    <scope>NUCLEOTIDE SEQUENCE [LARGE SCALE GENOMIC DNA]</scope>
    <source>
        <strain evidence="3 4">NRRL Y-17943</strain>
    </source>
</reference>